<accession>A0A4Z2ISI2</accession>
<sequence>MNTDHITAALMKVQRRSEPDLAAQHSDLQLSRQGEGTGDIEDREQETWDREQETGDRGQGTGIRASTEPSHNKEARGVSLQSSLAMWRVSVGSERCHFPHVLDSEWELMA</sequence>
<evidence type="ECO:0000313" key="3">
    <source>
        <dbReference type="Proteomes" id="UP000314294"/>
    </source>
</evidence>
<dbReference type="Proteomes" id="UP000314294">
    <property type="component" value="Unassembled WGS sequence"/>
</dbReference>
<gene>
    <name evidence="2" type="ORF">EYF80_008860</name>
</gene>
<reference evidence="2 3" key="1">
    <citation type="submission" date="2019-03" db="EMBL/GenBank/DDBJ databases">
        <title>First draft genome of Liparis tanakae, snailfish: a comprehensive survey of snailfish specific genes.</title>
        <authorList>
            <person name="Kim W."/>
            <person name="Song I."/>
            <person name="Jeong J.-H."/>
            <person name="Kim D."/>
            <person name="Kim S."/>
            <person name="Ryu S."/>
            <person name="Song J.Y."/>
            <person name="Lee S.K."/>
        </authorList>
    </citation>
    <scope>NUCLEOTIDE SEQUENCE [LARGE SCALE GENOMIC DNA]</scope>
    <source>
        <tissue evidence="2">Muscle</tissue>
    </source>
</reference>
<name>A0A4Z2ISI2_9TELE</name>
<dbReference type="EMBL" id="SRLO01000050">
    <property type="protein sequence ID" value="TNN80855.1"/>
    <property type="molecule type" value="Genomic_DNA"/>
</dbReference>
<feature type="compositionally biased region" description="Basic and acidic residues" evidence="1">
    <location>
        <begin position="45"/>
        <end position="56"/>
    </location>
</feature>
<evidence type="ECO:0000256" key="1">
    <source>
        <dbReference type="SAM" id="MobiDB-lite"/>
    </source>
</evidence>
<organism evidence="2 3">
    <name type="scientific">Liparis tanakae</name>
    <name type="common">Tanaka's snailfish</name>
    <dbReference type="NCBI Taxonomy" id="230148"/>
    <lineage>
        <taxon>Eukaryota</taxon>
        <taxon>Metazoa</taxon>
        <taxon>Chordata</taxon>
        <taxon>Craniata</taxon>
        <taxon>Vertebrata</taxon>
        <taxon>Euteleostomi</taxon>
        <taxon>Actinopterygii</taxon>
        <taxon>Neopterygii</taxon>
        <taxon>Teleostei</taxon>
        <taxon>Neoteleostei</taxon>
        <taxon>Acanthomorphata</taxon>
        <taxon>Eupercaria</taxon>
        <taxon>Perciformes</taxon>
        <taxon>Cottioidei</taxon>
        <taxon>Cottales</taxon>
        <taxon>Liparidae</taxon>
        <taxon>Liparis</taxon>
    </lineage>
</organism>
<dbReference type="AlphaFoldDB" id="A0A4Z2ISI2"/>
<proteinExistence type="predicted"/>
<comment type="caution">
    <text evidence="2">The sequence shown here is derived from an EMBL/GenBank/DDBJ whole genome shotgun (WGS) entry which is preliminary data.</text>
</comment>
<evidence type="ECO:0000313" key="2">
    <source>
        <dbReference type="EMBL" id="TNN80855.1"/>
    </source>
</evidence>
<keyword evidence="3" id="KW-1185">Reference proteome</keyword>
<protein>
    <submittedName>
        <fullName evidence="2">Uncharacterized protein</fullName>
    </submittedName>
</protein>
<feature type="region of interest" description="Disordered" evidence="1">
    <location>
        <begin position="13"/>
        <end position="78"/>
    </location>
</feature>